<reference evidence="4 5" key="1">
    <citation type="submission" date="2017-11" db="EMBL/GenBank/DDBJ databases">
        <title>Rhodohalobacter 15182 sp. nov., isolated from a salt lake.</title>
        <authorList>
            <person name="Han S."/>
        </authorList>
    </citation>
    <scope>NUCLEOTIDE SEQUENCE [LARGE SCALE GENOMIC DNA]</scope>
    <source>
        <strain evidence="4 5">15182</strain>
    </source>
</reference>
<dbReference type="SUPFAM" id="SSF89392">
    <property type="entry name" value="Prokaryotic lipoproteins and lipoprotein localization factors"/>
    <property type="match status" value="1"/>
</dbReference>
<gene>
    <name evidence="4" type="ORF">CWD77_09525</name>
</gene>
<dbReference type="OrthoDB" id="9803781at2"/>
<keyword evidence="4" id="KW-0449">Lipoprotein</keyword>
<dbReference type="AlphaFoldDB" id="A0A2N0VHY4"/>
<evidence type="ECO:0000256" key="1">
    <source>
        <dbReference type="ARBA" id="ARBA00022729"/>
    </source>
</evidence>
<dbReference type="PANTHER" id="PTHR37507">
    <property type="entry name" value="SPORULATION PROTEIN YDCC"/>
    <property type="match status" value="1"/>
</dbReference>
<sequence length="250" mass="29575">MDLFKKALPILLLPFAVSVSHAQTADEIINRMEDVMRGESSYAEMTMTIERPRYEREMSMKAWALGEDFSLILITDPARDRGTAFLKRENEIWNYVPNIDRTIKMPPSMMSQSWMGSDFTNDDLVRESSTIDDYDHSILREETLDDRETWVLELIPKPESAIVWGKVLIWVDQEHYIMLKEENYNQRDELANTLDFTEIEEMDGRVFPTRMTLTPANKPNQRTIMKYNHLEFDIDVDRSFFTQQNMRRVR</sequence>
<dbReference type="Proteomes" id="UP000233398">
    <property type="component" value="Unassembled WGS sequence"/>
</dbReference>
<keyword evidence="1 2" id="KW-0732">Signal</keyword>
<dbReference type="InterPro" id="IPR029046">
    <property type="entry name" value="LolA/LolB/LppX"/>
</dbReference>
<protein>
    <submittedName>
        <fullName evidence="4">Outer membrane lipoprotein-sorting protein</fullName>
    </submittedName>
</protein>
<feature type="signal peptide" evidence="2">
    <location>
        <begin position="1"/>
        <end position="22"/>
    </location>
</feature>
<organism evidence="4 5">
    <name type="scientific">Rhodohalobacter barkolensis</name>
    <dbReference type="NCBI Taxonomy" id="2053187"/>
    <lineage>
        <taxon>Bacteria</taxon>
        <taxon>Pseudomonadati</taxon>
        <taxon>Balneolota</taxon>
        <taxon>Balneolia</taxon>
        <taxon>Balneolales</taxon>
        <taxon>Balneolaceae</taxon>
        <taxon>Rhodohalobacter</taxon>
    </lineage>
</organism>
<accession>A0A2N0VHY4</accession>
<feature type="chain" id="PRO_5014903381" evidence="2">
    <location>
        <begin position="23"/>
        <end position="250"/>
    </location>
</feature>
<name>A0A2N0VHY4_9BACT</name>
<dbReference type="RefSeq" id="WP_101073328.1">
    <property type="nucleotide sequence ID" value="NZ_PISP01000002.1"/>
</dbReference>
<evidence type="ECO:0000259" key="3">
    <source>
        <dbReference type="Pfam" id="PF17131"/>
    </source>
</evidence>
<dbReference type="InterPro" id="IPR033399">
    <property type="entry name" value="TP_0789-like"/>
</dbReference>
<feature type="domain" description="Uncharacterized protein TP-0789" evidence="3">
    <location>
        <begin position="67"/>
        <end position="248"/>
    </location>
</feature>
<dbReference type="Gene3D" id="2.50.20.10">
    <property type="entry name" value="Lipoprotein localisation LolA/LolB/LppX"/>
    <property type="match status" value="1"/>
</dbReference>
<evidence type="ECO:0000256" key="2">
    <source>
        <dbReference type="SAM" id="SignalP"/>
    </source>
</evidence>
<evidence type="ECO:0000313" key="4">
    <source>
        <dbReference type="EMBL" id="PKD43789.1"/>
    </source>
</evidence>
<dbReference type="CDD" id="cd16329">
    <property type="entry name" value="LolA_like"/>
    <property type="match status" value="1"/>
</dbReference>
<comment type="caution">
    <text evidence="4">The sequence shown here is derived from an EMBL/GenBank/DDBJ whole genome shotgun (WGS) entry which is preliminary data.</text>
</comment>
<proteinExistence type="predicted"/>
<keyword evidence="5" id="KW-1185">Reference proteome</keyword>
<dbReference type="Pfam" id="PF17131">
    <property type="entry name" value="LolA_like"/>
    <property type="match status" value="1"/>
</dbReference>
<evidence type="ECO:0000313" key="5">
    <source>
        <dbReference type="Proteomes" id="UP000233398"/>
    </source>
</evidence>
<dbReference type="InterPro" id="IPR052944">
    <property type="entry name" value="Sporulation_related"/>
</dbReference>
<dbReference type="PANTHER" id="PTHR37507:SF2">
    <property type="entry name" value="SPORULATION PROTEIN YDCC"/>
    <property type="match status" value="1"/>
</dbReference>
<dbReference type="EMBL" id="PISP01000002">
    <property type="protein sequence ID" value="PKD43789.1"/>
    <property type="molecule type" value="Genomic_DNA"/>
</dbReference>